<dbReference type="InterPro" id="IPR001680">
    <property type="entry name" value="WD40_rpt"/>
</dbReference>
<dbReference type="InterPro" id="IPR036322">
    <property type="entry name" value="WD40_repeat_dom_sf"/>
</dbReference>
<dbReference type="Proteomes" id="UP000504638">
    <property type="component" value="Unplaced"/>
</dbReference>
<evidence type="ECO:0000256" key="1">
    <source>
        <dbReference type="ARBA" id="ARBA00004123"/>
    </source>
</evidence>
<dbReference type="PROSITE" id="PS50294">
    <property type="entry name" value="WD_REPEATS_REGION"/>
    <property type="match status" value="1"/>
</dbReference>
<dbReference type="RefSeq" id="XP_033537202.1">
    <property type="nucleotide sequence ID" value="XM_033676957.1"/>
</dbReference>
<dbReference type="Gene3D" id="2.130.10.10">
    <property type="entry name" value="YVTN repeat-like/Quinoprotein amine dehydrogenase"/>
    <property type="match status" value="1"/>
</dbReference>
<proteinExistence type="predicted"/>
<reference evidence="9" key="2">
    <citation type="submission" date="2020-04" db="EMBL/GenBank/DDBJ databases">
        <authorList>
            <consortium name="NCBI Genome Project"/>
        </authorList>
    </citation>
    <scope>NUCLEOTIDE SEQUENCE</scope>
    <source>
        <strain evidence="9">CBS 781.70</strain>
    </source>
</reference>
<dbReference type="EMBL" id="ML975151">
    <property type="protein sequence ID" value="KAF1815571.1"/>
    <property type="molecule type" value="Genomic_DNA"/>
</dbReference>
<feature type="repeat" description="WD" evidence="5">
    <location>
        <begin position="226"/>
        <end position="267"/>
    </location>
</feature>
<dbReference type="GeneID" id="54417527"/>
<feature type="repeat" description="WD" evidence="5">
    <location>
        <begin position="401"/>
        <end position="441"/>
    </location>
</feature>
<comment type="subcellular location">
    <subcellularLocation>
        <location evidence="1">Nucleus</location>
    </subcellularLocation>
</comment>
<reference evidence="7 9" key="1">
    <citation type="submission" date="2020-01" db="EMBL/GenBank/DDBJ databases">
        <authorList>
            <consortium name="DOE Joint Genome Institute"/>
            <person name="Haridas S."/>
            <person name="Albert R."/>
            <person name="Binder M."/>
            <person name="Bloem J."/>
            <person name="Labutti K."/>
            <person name="Salamov A."/>
            <person name="Andreopoulos B."/>
            <person name="Baker S.E."/>
            <person name="Barry K."/>
            <person name="Bills G."/>
            <person name="Bluhm B.H."/>
            <person name="Cannon C."/>
            <person name="Castanera R."/>
            <person name="Culley D.E."/>
            <person name="Daum C."/>
            <person name="Ezra D."/>
            <person name="Gonzalez J.B."/>
            <person name="Henrissat B."/>
            <person name="Kuo A."/>
            <person name="Liang C."/>
            <person name="Lipzen A."/>
            <person name="Lutzoni F."/>
            <person name="Magnuson J."/>
            <person name="Mondo S."/>
            <person name="Nolan M."/>
            <person name="Ohm R."/>
            <person name="Pangilinan J."/>
            <person name="Park H.-J."/>
            <person name="Ramirez L."/>
            <person name="Alfaro M."/>
            <person name="Sun H."/>
            <person name="Tritt A."/>
            <person name="Yoshinaga Y."/>
            <person name="Zwiers L.-H."/>
            <person name="Turgeon B.G."/>
            <person name="Goodwin S.B."/>
            <person name="Spatafora J.W."/>
            <person name="Crous P.W."/>
            <person name="Grigoriev I.V."/>
        </authorList>
    </citation>
    <scope>NUCLEOTIDE SEQUENCE</scope>
    <source>
        <strain evidence="7 9">CBS 781.70</strain>
    </source>
</reference>
<dbReference type="SMART" id="SM00320">
    <property type="entry name" value="WD40"/>
    <property type="match status" value="6"/>
</dbReference>
<reference evidence="9" key="3">
    <citation type="submission" date="2025-04" db="UniProtKB">
        <authorList>
            <consortium name="RefSeq"/>
        </authorList>
    </citation>
    <scope>IDENTIFICATION</scope>
    <source>
        <strain evidence="9">CBS 781.70</strain>
    </source>
</reference>
<dbReference type="GO" id="GO:0032040">
    <property type="term" value="C:small-subunit processome"/>
    <property type="evidence" value="ECO:0007669"/>
    <property type="project" value="TreeGrafter"/>
</dbReference>
<organism evidence="7">
    <name type="scientific">Eremomyces bilateralis CBS 781.70</name>
    <dbReference type="NCBI Taxonomy" id="1392243"/>
    <lineage>
        <taxon>Eukaryota</taxon>
        <taxon>Fungi</taxon>
        <taxon>Dikarya</taxon>
        <taxon>Ascomycota</taxon>
        <taxon>Pezizomycotina</taxon>
        <taxon>Dothideomycetes</taxon>
        <taxon>Dothideomycetes incertae sedis</taxon>
        <taxon>Eremomycetales</taxon>
        <taxon>Eremomycetaceae</taxon>
        <taxon>Eremomyces</taxon>
    </lineage>
</organism>
<evidence type="ECO:0000313" key="7">
    <source>
        <dbReference type="EMBL" id="KAF1815571.1"/>
    </source>
</evidence>
<accession>A0A6G1GCE0</accession>
<dbReference type="OrthoDB" id="189968at2759"/>
<evidence type="ECO:0000256" key="5">
    <source>
        <dbReference type="PROSITE-ProRule" id="PRU00221"/>
    </source>
</evidence>
<dbReference type="GO" id="GO:0034511">
    <property type="term" value="F:U3 snoRNA binding"/>
    <property type="evidence" value="ECO:0007669"/>
    <property type="project" value="InterPro"/>
</dbReference>
<dbReference type="InterPro" id="IPR015943">
    <property type="entry name" value="WD40/YVTN_repeat-like_dom_sf"/>
</dbReference>
<gene>
    <name evidence="7 9" type="ORF">P152DRAFT_410526</name>
</gene>
<evidence type="ECO:0000256" key="6">
    <source>
        <dbReference type="SAM" id="MobiDB-lite"/>
    </source>
</evidence>
<name>A0A6G1GCE0_9PEZI</name>
<feature type="compositionally biased region" description="Basic and acidic residues" evidence="6">
    <location>
        <begin position="40"/>
        <end position="49"/>
    </location>
</feature>
<evidence type="ECO:0000256" key="2">
    <source>
        <dbReference type="ARBA" id="ARBA00022574"/>
    </source>
</evidence>
<keyword evidence="3" id="KW-0677">Repeat</keyword>
<evidence type="ECO:0000256" key="4">
    <source>
        <dbReference type="ARBA" id="ARBA00023242"/>
    </source>
</evidence>
<sequence length="632" mass="68990">MSSFFSVPASQRKRKRPEGATSKPSRKQPRNVSPSRSKRARDPAGRDESISGSESDLSGADDGAAEYESSVSDSEIEGETAAERRLRLAERYLENIKQEVETTGVGFDAEDVDRDLIADRLKEDVAGTKGKIYKFVANELDIEGASHMFFRHDNQAVLSVSAHPPYIYATRKDGSVVKWELPSNPPAEKQQSNMTPRRRPIKRICGKGRVIKPEASETSKPAKSTFLGHKAAIVCSAISPSGEFLATGGMDNKLVIWSTKNLRPIKVFSQHRDSVTGLAFRQTISNAQQSAGGPRSTGGETLYSSSADRTLKVWNVSQQSSGYIETLFGHQDVIMDVDAPAIERCVSVGARDRTARLWKVAEESQLVFRGGGVGAIPKPGKLKAQNIELAPELLEKVESAKEHHEGSIDRVTILDNELFVTGADNGAISLWSIHKKKALYTYPLAHGLDPPITAEEYYVEEDPKEKAREVSGSAEVPVKQAPRGITALKALPLSDVFVTGSWDGFVRAWKIRGDRRGFDPVGIVGTPRTLSINAPTPATDADSGDEDKVVVLGSSPPADPRIVHGLVTDLAVFEQGDRNEESLFIVASVAKEQRMGRWHSYGTGVGRQRIDGKNGCMIFEVGRHQKSDLVNH</sequence>
<dbReference type="SUPFAM" id="SSF50978">
    <property type="entry name" value="WD40 repeat-like"/>
    <property type="match status" value="1"/>
</dbReference>
<evidence type="ECO:0000313" key="9">
    <source>
        <dbReference type="RefSeq" id="XP_033537202.1"/>
    </source>
</evidence>
<dbReference type="PANTHER" id="PTHR19865">
    <property type="entry name" value="U3 SMALL NUCLEOLAR RNA INTERACTING PROTEIN 2"/>
    <property type="match status" value="1"/>
</dbReference>
<dbReference type="PROSITE" id="PS50082">
    <property type="entry name" value="WD_REPEATS_2"/>
    <property type="match status" value="2"/>
</dbReference>
<dbReference type="InterPro" id="IPR039241">
    <property type="entry name" value="Rrp9-like"/>
</dbReference>
<dbReference type="Pfam" id="PF00400">
    <property type="entry name" value="WD40"/>
    <property type="match status" value="4"/>
</dbReference>
<keyword evidence="8" id="KW-1185">Reference proteome</keyword>
<dbReference type="AlphaFoldDB" id="A0A6G1GCE0"/>
<evidence type="ECO:0000313" key="8">
    <source>
        <dbReference type="Proteomes" id="UP000504638"/>
    </source>
</evidence>
<protein>
    <submittedName>
        <fullName evidence="7 9">WD40 repeat-like protein</fullName>
    </submittedName>
</protein>
<evidence type="ECO:0000256" key="3">
    <source>
        <dbReference type="ARBA" id="ARBA00022737"/>
    </source>
</evidence>
<keyword evidence="2 5" id="KW-0853">WD repeat</keyword>
<keyword evidence="4" id="KW-0539">Nucleus</keyword>
<feature type="region of interest" description="Disordered" evidence="6">
    <location>
        <begin position="1"/>
        <end position="80"/>
    </location>
</feature>
<dbReference type="PANTHER" id="PTHR19865:SF0">
    <property type="entry name" value="U3 SMALL NUCLEOLAR RNA-INTERACTING PROTEIN 2"/>
    <property type="match status" value="1"/>
</dbReference>